<gene>
    <name evidence="6" type="ORF">RBB84_16035</name>
</gene>
<name>A0AAU7USG1_9NOCA</name>
<protein>
    <submittedName>
        <fullName evidence="6">Cellulase family glycosylhydrolase</fullName>
    </submittedName>
</protein>
<feature type="signal peptide" evidence="4">
    <location>
        <begin position="1"/>
        <end position="37"/>
    </location>
</feature>
<sequence>MSLSRSMPRRVSRSMPLRAVLTLVGVFALSCTQSTEARDCRTDLTADSLGVATGAGLDSLDADDLDAYMSKVADSGAGWIRFDMDWSIIEPARGRFDWRGTDRVVAAADAHDLQVLGLLTHTPHWARTSEADPGDPHGMPADPGEFGRFAGDVADRYSDSVTHWEIWNEPNLTAFFTPQPDVGAYADLLVAASEAIRNVDPGAVVITGGLSPGTDNGSDIAPTTFLTELYDQGVSPAFDVVGMHPYSYPALPSDASTSDWNSFYRMREMRTVMVEHGDSDKPIWATEFGAPTGTDTDAVGPTEQADILRDGITEQRALGFVDKLFVYSLLDRGTEVADREQNFGVLAHDGSPKPAWDVLRTAAVTPGCL</sequence>
<evidence type="ECO:0000259" key="5">
    <source>
        <dbReference type="Pfam" id="PF01229"/>
    </source>
</evidence>
<dbReference type="EMBL" id="CP132970">
    <property type="protein sequence ID" value="XBW02817.1"/>
    <property type="molecule type" value="Genomic_DNA"/>
</dbReference>
<dbReference type="AlphaFoldDB" id="A0AAU7USG1"/>
<evidence type="ECO:0000313" key="6">
    <source>
        <dbReference type="EMBL" id="XBW02817.1"/>
    </source>
</evidence>
<feature type="chain" id="PRO_5043728304" evidence="4">
    <location>
        <begin position="38"/>
        <end position="369"/>
    </location>
</feature>
<dbReference type="InterPro" id="IPR049166">
    <property type="entry name" value="GH39_cat"/>
</dbReference>
<keyword evidence="2" id="KW-0378">Hydrolase</keyword>
<comment type="similarity">
    <text evidence="1">Belongs to the glycosyl hydrolase 39 family.</text>
</comment>
<dbReference type="Pfam" id="PF01229">
    <property type="entry name" value="Glyco_hydro_39"/>
    <property type="match status" value="1"/>
</dbReference>
<keyword evidence="3" id="KW-0326">Glycosidase</keyword>
<evidence type="ECO:0000256" key="1">
    <source>
        <dbReference type="ARBA" id="ARBA00008875"/>
    </source>
</evidence>
<dbReference type="PANTHER" id="PTHR12631">
    <property type="entry name" value="ALPHA-L-IDURONIDASE"/>
    <property type="match status" value="1"/>
</dbReference>
<dbReference type="RefSeq" id="WP_350246277.1">
    <property type="nucleotide sequence ID" value="NZ_CP132970.1"/>
</dbReference>
<dbReference type="InterPro" id="IPR017853">
    <property type="entry name" value="GH"/>
</dbReference>
<reference evidence="6" key="1">
    <citation type="submission" date="2023-08" db="EMBL/GenBank/DDBJ databases">
        <title>The novel hydrolase IpcH responsible for the initial isoprocarb degradation step in Rhodococcus sp. D-6.</title>
        <authorList>
            <person name="Zhu Q."/>
        </authorList>
    </citation>
    <scope>NUCLEOTIDE SEQUENCE</scope>
    <source>
        <strain evidence="6">D-6</strain>
    </source>
</reference>
<accession>A0AAU7USG1</accession>
<dbReference type="InterPro" id="IPR051923">
    <property type="entry name" value="Glycosyl_Hydrolase_39"/>
</dbReference>
<keyword evidence="4" id="KW-0732">Signal</keyword>
<dbReference type="SUPFAM" id="SSF51445">
    <property type="entry name" value="(Trans)glycosidases"/>
    <property type="match status" value="1"/>
</dbReference>
<dbReference type="PROSITE" id="PS51257">
    <property type="entry name" value="PROKAR_LIPOPROTEIN"/>
    <property type="match status" value="1"/>
</dbReference>
<dbReference type="KEGG" id="rhox:RBB84_16035"/>
<proteinExistence type="inferred from homology"/>
<evidence type="ECO:0000256" key="2">
    <source>
        <dbReference type="ARBA" id="ARBA00022801"/>
    </source>
</evidence>
<dbReference type="PANTHER" id="PTHR12631:SF10">
    <property type="entry name" value="BETA-XYLOSIDASE-LIKE PROTEIN-RELATED"/>
    <property type="match status" value="1"/>
</dbReference>
<organism evidence="6">
    <name type="scientific">Rhodococcus sp. D-6</name>
    <dbReference type="NCBI Taxonomy" id="1387842"/>
    <lineage>
        <taxon>Bacteria</taxon>
        <taxon>Bacillati</taxon>
        <taxon>Actinomycetota</taxon>
        <taxon>Actinomycetes</taxon>
        <taxon>Mycobacteriales</taxon>
        <taxon>Nocardiaceae</taxon>
        <taxon>Rhodococcus</taxon>
    </lineage>
</organism>
<evidence type="ECO:0000256" key="4">
    <source>
        <dbReference type="SAM" id="SignalP"/>
    </source>
</evidence>
<dbReference type="GO" id="GO:0004553">
    <property type="term" value="F:hydrolase activity, hydrolyzing O-glycosyl compounds"/>
    <property type="evidence" value="ECO:0007669"/>
    <property type="project" value="TreeGrafter"/>
</dbReference>
<feature type="domain" description="Glycosyl hydrolases family 39 N-terminal catalytic" evidence="5">
    <location>
        <begin position="156"/>
        <end position="360"/>
    </location>
</feature>
<evidence type="ECO:0000256" key="3">
    <source>
        <dbReference type="ARBA" id="ARBA00023295"/>
    </source>
</evidence>
<dbReference type="Gene3D" id="3.20.20.80">
    <property type="entry name" value="Glycosidases"/>
    <property type="match status" value="1"/>
</dbReference>